<dbReference type="RefSeq" id="WP_013777918.1">
    <property type="nucleotide sequence ID" value="NC_015519.1"/>
</dbReference>
<accession>F4LX17</accession>
<reference evidence="2" key="1">
    <citation type="journal article" date="2013" name="Genome Announc.">
        <title>First genome sequence of a syntrophic acetate-oxidizing bacterium, Tepidanaerobacter acetatoxydans strain Re1.</title>
        <authorList>
            <person name="Manzoor S."/>
            <person name="Bongcam-Rudloff E."/>
            <person name="Schnurer A."/>
            <person name="Muller B."/>
        </authorList>
    </citation>
    <scope>NUCLEOTIDE SEQUENCE [LARGE SCALE GENOMIC DNA]</scope>
    <source>
        <strain evidence="2">Re1</strain>
    </source>
</reference>
<dbReference type="KEGG" id="tae:TepiRe1_0881"/>
<keyword evidence="2" id="KW-1185">Reference proteome</keyword>
<sequence length="93" mass="10478">MSTAMGNYFLTFGSCLFTAVGALEDKNPVIIGFEWYENGKYKSHFVVIKGVYGDGRSLEDFTIIDALNGRERSLSYYSGKSIQRVIVYNKEVT</sequence>
<evidence type="ECO:0000313" key="1">
    <source>
        <dbReference type="EMBL" id="CCP25598.1"/>
    </source>
</evidence>
<dbReference type="Proteomes" id="UP000010802">
    <property type="component" value="Chromosome"/>
</dbReference>
<gene>
    <name evidence="1" type="ordered locus">TEPIRE1_0881</name>
</gene>
<dbReference type="KEGG" id="tep:TepRe1_0813"/>
<dbReference type="EMBL" id="HF563609">
    <property type="protein sequence ID" value="CCP25598.1"/>
    <property type="molecule type" value="Genomic_DNA"/>
</dbReference>
<dbReference type="OrthoDB" id="1861022at2"/>
<protein>
    <recommendedName>
        <fullName evidence="3">Peptidase C39-like domain-containing protein</fullName>
    </recommendedName>
</protein>
<organism evidence="1 2">
    <name type="scientific">Tepidanaerobacter acetatoxydans (strain DSM 21804 / JCM 16047 / Re1)</name>
    <dbReference type="NCBI Taxonomy" id="1209989"/>
    <lineage>
        <taxon>Bacteria</taxon>
        <taxon>Bacillati</taxon>
        <taxon>Bacillota</taxon>
        <taxon>Clostridia</taxon>
        <taxon>Thermosediminibacterales</taxon>
        <taxon>Tepidanaerobacteraceae</taxon>
        <taxon>Tepidanaerobacter</taxon>
    </lineage>
</organism>
<dbReference type="AlphaFoldDB" id="F4LX17"/>
<dbReference type="PATRIC" id="fig|1209989.3.peg.979"/>
<evidence type="ECO:0008006" key="3">
    <source>
        <dbReference type="Google" id="ProtNLM"/>
    </source>
</evidence>
<proteinExistence type="predicted"/>
<accession>L0S150</accession>
<evidence type="ECO:0000313" key="2">
    <source>
        <dbReference type="Proteomes" id="UP000010802"/>
    </source>
</evidence>
<dbReference type="HOGENOM" id="CLU_2398573_0_0_9"/>
<name>F4LX17_TEPAE</name>